<dbReference type="GO" id="GO:0046872">
    <property type="term" value="F:metal ion binding"/>
    <property type="evidence" value="ECO:0007669"/>
    <property type="project" value="UniProtKB-KW"/>
</dbReference>
<evidence type="ECO:0000313" key="5">
    <source>
        <dbReference type="Proteomes" id="UP001162834"/>
    </source>
</evidence>
<keyword evidence="2" id="KW-0378">Hydrolase</keyword>
<dbReference type="KEGG" id="sbae:DSM104329_05169"/>
<keyword evidence="5" id="KW-1185">Reference proteome</keyword>
<dbReference type="GO" id="GO:0005737">
    <property type="term" value="C:cytoplasm"/>
    <property type="evidence" value="ECO:0007669"/>
    <property type="project" value="TreeGrafter"/>
</dbReference>
<gene>
    <name evidence="4" type="ORF">DSM104329_05169</name>
</gene>
<dbReference type="InterPro" id="IPR017850">
    <property type="entry name" value="Alkaline_phosphatase_core_sf"/>
</dbReference>
<dbReference type="GO" id="GO:0008484">
    <property type="term" value="F:sulfuric ester hydrolase activity"/>
    <property type="evidence" value="ECO:0007669"/>
    <property type="project" value="TreeGrafter"/>
</dbReference>
<organism evidence="4 5">
    <name type="scientific">Capillimicrobium parvum</name>
    <dbReference type="NCBI Taxonomy" id="2884022"/>
    <lineage>
        <taxon>Bacteria</taxon>
        <taxon>Bacillati</taxon>
        <taxon>Actinomycetota</taxon>
        <taxon>Thermoleophilia</taxon>
        <taxon>Solirubrobacterales</taxon>
        <taxon>Capillimicrobiaceae</taxon>
        <taxon>Capillimicrobium</taxon>
    </lineage>
</organism>
<feature type="domain" description="Sulfatase N-terminal" evidence="3">
    <location>
        <begin position="55"/>
        <end position="398"/>
    </location>
</feature>
<accession>A0A9E6Y235</accession>
<dbReference type="SUPFAM" id="SSF53649">
    <property type="entry name" value="Alkaline phosphatase-like"/>
    <property type="match status" value="1"/>
</dbReference>
<evidence type="ECO:0000259" key="3">
    <source>
        <dbReference type="Pfam" id="PF00884"/>
    </source>
</evidence>
<dbReference type="Pfam" id="PF00884">
    <property type="entry name" value="Sulfatase"/>
    <property type="match status" value="1"/>
</dbReference>
<sequence>MPTGQPPPPVTRRAFLETAAKTGVAAGALAAAPGLLSAPARAAGGTGAAPRPGMNILLVMVDQMRTPWVYLPRGLQRAAVPSITKLAGQGVRFSHYYTSSNDCTPSRTTQATGLYTHQTGIFATTPPTNLNPGFPTWGTMLRQNGYDTYWFGKWHMSGDQDGGCQPDPYEAYGFTANWPGSGTCPSPNGGAGQGQAMDPVIRQQFRDWLAARQPGGNPWAATVSFVNPHDIAWYPRFTRNVEGQNETPSIFSKLPANYETAIERHERNKPEMQRRAQQIENELFGVMPDGRRRQRLWTKMLDTYLLMHNQVDIQIGLVLAALESSPFADDTIVVFTADHGEYAGAHGMRGKGFAFYEEGIRVPLVVKDPTGGWTKAPRVDRPQLVESVDLAALMLTLATGGDAWRGDSAYAQIAGRADIAAILQDPSARGRDYIAHATDEPGTSTLAPTPQQNRPAPFHITAVRTQHGKLARYAFWKDGTFEIDESKPIQYEAYDLDTKPGRLELDNIYDKPRAPRAQKAFVRRLSNLLDQAMTDEIQQSLPAVLQPVQQQAFADWFSQPAGEFTRKTDN</sequence>
<dbReference type="PANTHER" id="PTHR45953">
    <property type="entry name" value="IDURONATE 2-SULFATASE"/>
    <property type="match status" value="1"/>
</dbReference>
<dbReference type="Proteomes" id="UP001162834">
    <property type="component" value="Chromosome"/>
</dbReference>
<dbReference type="AlphaFoldDB" id="A0A9E6Y235"/>
<dbReference type="PROSITE" id="PS51318">
    <property type="entry name" value="TAT"/>
    <property type="match status" value="1"/>
</dbReference>
<dbReference type="EMBL" id="CP087164">
    <property type="protein sequence ID" value="UGS38739.1"/>
    <property type="molecule type" value="Genomic_DNA"/>
</dbReference>
<dbReference type="PANTHER" id="PTHR45953:SF1">
    <property type="entry name" value="IDURONATE 2-SULFATASE"/>
    <property type="match status" value="1"/>
</dbReference>
<dbReference type="InterPro" id="IPR000917">
    <property type="entry name" value="Sulfatase_N"/>
</dbReference>
<dbReference type="RefSeq" id="WP_259312755.1">
    <property type="nucleotide sequence ID" value="NZ_CP087164.1"/>
</dbReference>
<proteinExistence type="predicted"/>
<name>A0A9E6Y235_9ACTN</name>
<protein>
    <recommendedName>
        <fullName evidence="3">Sulfatase N-terminal domain-containing protein</fullName>
    </recommendedName>
</protein>
<evidence type="ECO:0000256" key="2">
    <source>
        <dbReference type="ARBA" id="ARBA00022801"/>
    </source>
</evidence>
<keyword evidence="1" id="KW-0479">Metal-binding</keyword>
<dbReference type="Gene3D" id="3.40.720.10">
    <property type="entry name" value="Alkaline Phosphatase, subunit A"/>
    <property type="match status" value="1"/>
</dbReference>
<reference evidence="4" key="1">
    <citation type="journal article" date="2022" name="Int. J. Syst. Evol. Microbiol.">
        <title>Pseudomonas aegrilactucae sp. nov. and Pseudomonas morbosilactucae sp. nov., pathogens causing bacterial rot of lettuce in Japan.</title>
        <authorList>
            <person name="Sawada H."/>
            <person name="Fujikawa T."/>
            <person name="Satou M."/>
        </authorList>
    </citation>
    <scope>NUCLEOTIDE SEQUENCE</scope>
    <source>
        <strain evidence="4">0166_1</strain>
    </source>
</reference>
<evidence type="ECO:0000313" key="4">
    <source>
        <dbReference type="EMBL" id="UGS38739.1"/>
    </source>
</evidence>
<evidence type="ECO:0000256" key="1">
    <source>
        <dbReference type="ARBA" id="ARBA00022723"/>
    </source>
</evidence>
<dbReference type="InterPro" id="IPR006311">
    <property type="entry name" value="TAT_signal"/>
</dbReference>